<dbReference type="InterPro" id="IPR035919">
    <property type="entry name" value="EAL_sf"/>
</dbReference>
<dbReference type="PANTHER" id="PTHR44757:SF2">
    <property type="entry name" value="BIOFILM ARCHITECTURE MAINTENANCE PROTEIN MBAA"/>
    <property type="match status" value="1"/>
</dbReference>
<dbReference type="Proteomes" id="UP001158049">
    <property type="component" value="Unassembled WGS sequence"/>
</dbReference>
<dbReference type="PANTHER" id="PTHR44757">
    <property type="entry name" value="DIGUANYLATE CYCLASE DGCP"/>
    <property type="match status" value="1"/>
</dbReference>
<proteinExistence type="predicted"/>
<dbReference type="Gene3D" id="3.20.20.450">
    <property type="entry name" value="EAL domain"/>
    <property type="match status" value="1"/>
</dbReference>
<dbReference type="Gene3D" id="3.30.70.270">
    <property type="match status" value="1"/>
</dbReference>
<dbReference type="SUPFAM" id="SSF55073">
    <property type="entry name" value="Nucleotide cyclase"/>
    <property type="match status" value="1"/>
</dbReference>
<comment type="caution">
    <text evidence="4">The sequence shown here is derived from an EMBL/GenBank/DDBJ whole genome shotgun (WGS) entry which is preliminary data.</text>
</comment>
<evidence type="ECO:0000259" key="2">
    <source>
        <dbReference type="PROSITE" id="PS50883"/>
    </source>
</evidence>
<dbReference type="CDD" id="cd01949">
    <property type="entry name" value="GGDEF"/>
    <property type="match status" value="1"/>
</dbReference>
<organism evidence="4 5">
    <name type="scientific">Noviherbaspirillum suwonense</name>
    <dbReference type="NCBI Taxonomy" id="1224511"/>
    <lineage>
        <taxon>Bacteria</taxon>
        <taxon>Pseudomonadati</taxon>
        <taxon>Pseudomonadota</taxon>
        <taxon>Betaproteobacteria</taxon>
        <taxon>Burkholderiales</taxon>
        <taxon>Oxalobacteraceae</taxon>
        <taxon>Noviherbaspirillum</taxon>
    </lineage>
</organism>
<dbReference type="SMART" id="SM00267">
    <property type="entry name" value="GGDEF"/>
    <property type="match status" value="1"/>
</dbReference>
<dbReference type="InterPro" id="IPR035965">
    <property type="entry name" value="PAS-like_dom_sf"/>
</dbReference>
<dbReference type="Pfam" id="PF00990">
    <property type="entry name" value="GGDEF"/>
    <property type="match status" value="1"/>
</dbReference>
<dbReference type="PROSITE" id="PS50887">
    <property type="entry name" value="GGDEF"/>
    <property type="match status" value="1"/>
</dbReference>
<dbReference type="InterPro" id="IPR043128">
    <property type="entry name" value="Rev_trsase/Diguanyl_cyclase"/>
</dbReference>
<dbReference type="Pfam" id="PF00563">
    <property type="entry name" value="EAL"/>
    <property type="match status" value="1"/>
</dbReference>
<dbReference type="Gene3D" id="3.30.450.20">
    <property type="entry name" value="PAS domain"/>
    <property type="match status" value="2"/>
</dbReference>
<dbReference type="SMART" id="SM00052">
    <property type="entry name" value="EAL"/>
    <property type="match status" value="1"/>
</dbReference>
<dbReference type="InterPro" id="IPR001633">
    <property type="entry name" value="EAL_dom"/>
</dbReference>
<dbReference type="CDD" id="cd01948">
    <property type="entry name" value="EAL"/>
    <property type="match status" value="1"/>
</dbReference>
<evidence type="ECO:0000313" key="4">
    <source>
        <dbReference type="EMBL" id="SMP74638.1"/>
    </source>
</evidence>
<keyword evidence="5" id="KW-1185">Reference proteome</keyword>
<keyword evidence="1" id="KW-0812">Transmembrane</keyword>
<gene>
    <name evidence="4" type="ORF">SAMN06295970_12147</name>
</gene>
<sequence>MRADRLQQKAWQASLLDKLRFVRRTPSVFTTWLLFSMAVALIGWGVLLANLKEAQSAVEKRALREAGALARTHADRLARSLDAMDQVARHVRLEWQLAKGALDLHKLRTEGFFSPAGLYEVTLFDRDGIPLTSTAPTISPAPVDDRDFFIALRNTVADPLSVSAPGYGLLEQRNVMHIARRLSAADGMFSGVVLISVANHFFTANYDPTVLGTHGLLGMLDSDRTLEVVRIGTRLIGPEEHGFTSIPALSQASGSMRLPAQQFNDGRARFIGWHPVPNYQIVAVIGLDEADTLAQYHAGRHSAIWYGTWASAALALLTALASGLSAELAWRKHRLGMAQATYRLATEEGSEGFYIIQPVRDRQGLVLDFMVIDCNQPGAEFFNARPQELIGKSISAFRGSLDTAAFIDYLHQASENGVYENEIDVPGNAALRLRWAHLKIIRSGDNLAVRLRDISAAKAHVAELKRRGNEDVLTGLPNRHWIQGYLPDALQHAQKEGQRLALLFIDLDGFKKVNDTAGHAAGDELLMHAAHRLQEAVRPHDKVVRFGGDEFVVIIENVEHRMDAAHVAERIGAAFGEAFRLSQGVHQVGTSIGIALFPTDGADTSTLLEKADIAMYSVKTNGKGGYQFYEAKFYNALRDRLDREAELRRAIEGDEFLMVYQPRVDILSGMTQSMEALVRWQHPERGLLEPAEFIGLAEDTGMVVELGALVIDKVCAQIARWSEHDAALVPVSINVSPQQFRNGDVGSVLGEALARHKVPPSLIELEITESSVMDEDAAVSSTLSQLQKQGIKILVDDFGTGYSSLSQLHRLDFDVLKVDQAFTANIETSAEGMVFFTAIVTMAHALGMRVVAEGVENLAQVRLLRTLQCDEVQGFFISRPLPAGDSQPVLPPRTFPTAYGNA</sequence>
<dbReference type="EMBL" id="FXUL01000021">
    <property type="protein sequence ID" value="SMP74638.1"/>
    <property type="molecule type" value="Genomic_DNA"/>
</dbReference>
<feature type="domain" description="GGDEF" evidence="3">
    <location>
        <begin position="498"/>
        <end position="631"/>
    </location>
</feature>
<dbReference type="InterPro" id="IPR000160">
    <property type="entry name" value="GGDEF_dom"/>
</dbReference>
<dbReference type="CDD" id="cd12915">
    <property type="entry name" value="PDC2_DGC_like"/>
    <property type="match status" value="1"/>
</dbReference>
<dbReference type="InterPro" id="IPR029787">
    <property type="entry name" value="Nucleotide_cyclase"/>
</dbReference>
<dbReference type="InterPro" id="IPR052155">
    <property type="entry name" value="Biofilm_reg_signaling"/>
</dbReference>
<name>A0ABY1QNI1_9BURK</name>
<dbReference type="PROSITE" id="PS50883">
    <property type="entry name" value="EAL"/>
    <property type="match status" value="1"/>
</dbReference>
<dbReference type="SUPFAM" id="SSF55785">
    <property type="entry name" value="PYP-like sensor domain (PAS domain)"/>
    <property type="match status" value="1"/>
</dbReference>
<keyword evidence="1" id="KW-1133">Transmembrane helix</keyword>
<reference evidence="4 5" key="1">
    <citation type="submission" date="2017-05" db="EMBL/GenBank/DDBJ databases">
        <authorList>
            <person name="Varghese N."/>
            <person name="Submissions S."/>
        </authorList>
    </citation>
    <scope>NUCLEOTIDE SEQUENCE [LARGE SCALE GENOMIC DNA]</scope>
    <source>
        <strain evidence="4 5">DSM 26001</strain>
    </source>
</reference>
<keyword evidence="1" id="KW-0472">Membrane</keyword>
<feature type="transmembrane region" description="Helical" evidence="1">
    <location>
        <begin position="29"/>
        <end position="51"/>
    </location>
</feature>
<accession>A0ABY1QNI1</accession>
<dbReference type="CDD" id="cd12914">
    <property type="entry name" value="PDC1_DGC_like"/>
    <property type="match status" value="1"/>
</dbReference>
<evidence type="ECO:0000259" key="3">
    <source>
        <dbReference type="PROSITE" id="PS50887"/>
    </source>
</evidence>
<protein>
    <submittedName>
        <fullName evidence="4">Diguanylate cyclase (GGDEF) domain-containing protein</fullName>
    </submittedName>
</protein>
<evidence type="ECO:0000256" key="1">
    <source>
        <dbReference type="SAM" id="Phobius"/>
    </source>
</evidence>
<dbReference type="SUPFAM" id="SSF141868">
    <property type="entry name" value="EAL domain-like"/>
    <property type="match status" value="1"/>
</dbReference>
<dbReference type="NCBIfam" id="TIGR00254">
    <property type="entry name" value="GGDEF"/>
    <property type="match status" value="1"/>
</dbReference>
<evidence type="ECO:0000313" key="5">
    <source>
        <dbReference type="Proteomes" id="UP001158049"/>
    </source>
</evidence>
<feature type="domain" description="EAL" evidence="2">
    <location>
        <begin position="640"/>
        <end position="894"/>
    </location>
</feature>